<dbReference type="Pfam" id="PF01738">
    <property type="entry name" value="DLH"/>
    <property type="match status" value="1"/>
</dbReference>
<reference evidence="4 5" key="1">
    <citation type="submission" date="2015-07" db="EMBL/GenBank/DDBJ databases">
        <authorList>
            <person name="Kim K.M."/>
        </authorList>
    </citation>
    <scope>NUCLEOTIDE SEQUENCE [LARGE SCALE GENOMIC DNA]</scope>
    <source>
        <strain evidence="4 5">KCTC 12363</strain>
    </source>
</reference>
<dbReference type="KEGG" id="camu:CA2015_4675"/>
<feature type="transmembrane region" description="Helical" evidence="2">
    <location>
        <begin position="7"/>
        <end position="31"/>
    </location>
</feature>
<feature type="domain" description="Dienelactone hydrolase" evidence="3">
    <location>
        <begin position="337"/>
        <end position="448"/>
    </location>
</feature>
<dbReference type="InterPro" id="IPR050955">
    <property type="entry name" value="Plant_Biomass_Hydrol_Est"/>
</dbReference>
<protein>
    <submittedName>
        <fullName evidence="4">Peptidase-like protein</fullName>
    </submittedName>
</protein>
<keyword evidence="2" id="KW-1133">Transmembrane helix</keyword>
<dbReference type="AlphaFoldDB" id="A0A0H4PLV5"/>
<evidence type="ECO:0000313" key="5">
    <source>
        <dbReference type="Proteomes" id="UP000036520"/>
    </source>
</evidence>
<sequence length="466" mass="51759">MKRLFFLLGIFFIGLLLIAILYQNILLYFISNSIYGLPSFGKWLLVVTSMGIVVNGFGLAYYYHKGYNQPLLLGALLALLEICQGIILYLIVINNAFAQLGSYFLFITGFKLNAGLLYGFSLVLSKTRKVIYLKIMGILILIIVGIALSIFSLVLMYPALEKNETIEFISLGLSFAGLLTPVPLALLFYHESKWSKKNDEIKANPDLYYALAGLAVVLLLIFAGKIGTQAYWKTHITPLSRKLAVPFEKRVYTNKNGDKLNYRLLTPYKITPSMAYPLVVSLHGGAGWGTDNFKQIEGSLFARMFSKIENRKKYPAYIHVPQAPPGSSWGNLPNHTTIDSLVFESINALEKEFKIDKKRIYVVGHSLGGYGAWHFIETAPDLFAAAIPVAGEGNLSKASALVNTHIWAFHGANDKNVPVSGSRDMIAAIKKEGGHPKYHESPNAGHGWGIIDEEPGLLDWLFEQTK</sequence>
<dbReference type="InterPro" id="IPR029058">
    <property type="entry name" value="AB_hydrolase_fold"/>
</dbReference>
<feature type="transmembrane region" description="Helical" evidence="2">
    <location>
        <begin position="168"/>
        <end position="189"/>
    </location>
</feature>
<dbReference type="Proteomes" id="UP000036520">
    <property type="component" value="Chromosome"/>
</dbReference>
<evidence type="ECO:0000256" key="2">
    <source>
        <dbReference type="SAM" id="Phobius"/>
    </source>
</evidence>
<dbReference type="Gene3D" id="3.40.50.1820">
    <property type="entry name" value="alpha/beta hydrolase"/>
    <property type="match status" value="1"/>
</dbReference>
<feature type="transmembrane region" description="Helical" evidence="2">
    <location>
        <begin position="103"/>
        <end position="124"/>
    </location>
</feature>
<accession>A0A0H4PLV5</accession>
<dbReference type="PANTHER" id="PTHR43037">
    <property type="entry name" value="UNNAMED PRODUCT-RELATED"/>
    <property type="match status" value="1"/>
</dbReference>
<evidence type="ECO:0000256" key="1">
    <source>
        <dbReference type="ARBA" id="ARBA00022729"/>
    </source>
</evidence>
<proteinExistence type="predicted"/>
<name>A0A0H4PLV5_9BACT</name>
<dbReference type="SUPFAM" id="SSF53474">
    <property type="entry name" value="alpha/beta-Hydrolases"/>
    <property type="match status" value="1"/>
</dbReference>
<keyword evidence="2" id="KW-0812">Transmembrane</keyword>
<evidence type="ECO:0000313" key="4">
    <source>
        <dbReference type="EMBL" id="AKP54005.1"/>
    </source>
</evidence>
<dbReference type="GO" id="GO:0016787">
    <property type="term" value="F:hydrolase activity"/>
    <property type="evidence" value="ECO:0007669"/>
    <property type="project" value="InterPro"/>
</dbReference>
<feature type="transmembrane region" description="Helical" evidence="2">
    <location>
        <begin position="70"/>
        <end position="91"/>
    </location>
</feature>
<dbReference type="PANTHER" id="PTHR43037:SF1">
    <property type="entry name" value="BLL1128 PROTEIN"/>
    <property type="match status" value="1"/>
</dbReference>
<evidence type="ECO:0000259" key="3">
    <source>
        <dbReference type="Pfam" id="PF01738"/>
    </source>
</evidence>
<keyword evidence="2" id="KW-0472">Membrane</keyword>
<gene>
    <name evidence="4" type="ORF">CA2015_4675</name>
</gene>
<organism evidence="4 5">
    <name type="scientific">Cyclobacterium amurskyense</name>
    <dbReference type="NCBI Taxonomy" id="320787"/>
    <lineage>
        <taxon>Bacteria</taxon>
        <taxon>Pseudomonadati</taxon>
        <taxon>Bacteroidota</taxon>
        <taxon>Cytophagia</taxon>
        <taxon>Cytophagales</taxon>
        <taxon>Cyclobacteriaceae</taxon>
        <taxon>Cyclobacterium</taxon>
    </lineage>
</organism>
<keyword evidence="1" id="KW-0732">Signal</keyword>
<dbReference type="InterPro" id="IPR002925">
    <property type="entry name" value="Dienelactn_hydro"/>
</dbReference>
<keyword evidence="5" id="KW-1185">Reference proteome</keyword>
<dbReference type="STRING" id="320787.CA2015_4675"/>
<feature type="transmembrane region" description="Helical" evidence="2">
    <location>
        <begin position="43"/>
        <end position="63"/>
    </location>
</feature>
<dbReference type="EMBL" id="CP012040">
    <property type="protein sequence ID" value="AKP54005.1"/>
    <property type="molecule type" value="Genomic_DNA"/>
</dbReference>
<dbReference type="OrthoDB" id="9764953at2"/>
<feature type="transmembrane region" description="Helical" evidence="2">
    <location>
        <begin position="131"/>
        <end position="156"/>
    </location>
</feature>
<feature type="transmembrane region" description="Helical" evidence="2">
    <location>
        <begin position="209"/>
        <end position="232"/>
    </location>
</feature>
<dbReference type="RefSeq" id="WP_048644040.1">
    <property type="nucleotide sequence ID" value="NZ_CP012040.1"/>
</dbReference>